<evidence type="ECO:0000313" key="2">
    <source>
        <dbReference type="Proteomes" id="UP000326380"/>
    </source>
</evidence>
<evidence type="ECO:0000313" key="1">
    <source>
        <dbReference type="EMBL" id="KAA9331583.1"/>
    </source>
</evidence>
<keyword evidence="2" id="KW-1185">Reference proteome</keyword>
<organism evidence="1 2">
    <name type="scientific">Hymenobacter busanensis</name>
    <dbReference type="NCBI Taxonomy" id="2607656"/>
    <lineage>
        <taxon>Bacteria</taxon>
        <taxon>Pseudomonadati</taxon>
        <taxon>Bacteroidota</taxon>
        <taxon>Cytophagia</taxon>
        <taxon>Cytophagales</taxon>
        <taxon>Hymenobacteraceae</taxon>
        <taxon>Hymenobacter</taxon>
    </lineage>
</organism>
<dbReference type="EMBL" id="VTWU01000005">
    <property type="protein sequence ID" value="KAA9331583.1"/>
    <property type="molecule type" value="Genomic_DNA"/>
</dbReference>
<accession>A0A7L5A169</accession>
<dbReference type="RefSeq" id="WP_151079762.1">
    <property type="nucleotide sequence ID" value="NZ_CP047647.1"/>
</dbReference>
<reference evidence="1 2" key="1">
    <citation type="submission" date="2019-09" db="EMBL/GenBank/DDBJ databases">
        <title>Genome sequence of Hymenobacter sp. M3.</title>
        <authorList>
            <person name="Srinivasan S."/>
        </authorList>
    </citation>
    <scope>NUCLEOTIDE SEQUENCE [LARGE SCALE GENOMIC DNA]</scope>
    <source>
        <strain evidence="1 2">M3</strain>
    </source>
</reference>
<gene>
    <name evidence="1" type="ORF">F0P96_15225</name>
</gene>
<sequence length="190" mass="20203">MLLRLLLSTVLLISAAGIAPALAQNTPAAATSYSLKDGAFRLNGVTMRLQAGQAMRLEGPLTLNDGSVINPTGILVKKDGTRQLLPEGRAVNMQGEVVNLRDDMQSAQAIEQHDRQVTGATETRVVIPGTSGTAATPAQAQQLQRLEQRLALLQQLSEKLSARATQALSATPNATSFDEQLRAVDAQLRP</sequence>
<name>A0A7L5A169_9BACT</name>
<comment type="caution">
    <text evidence="1">The sequence shown here is derived from an EMBL/GenBank/DDBJ whole genome shotgun (WGS) entry which is preliminary data.</text>
</comment>
<dbReference type="Proteomes" id="UP000326380">
    <property type="component" value="Unassembled WGS sequence"/>
</dbReference>
<protein>
    <submittedName>
        <fullName evidence="1">Uncharacterized protein</fullName>
    </submittedName>
</protein>
<dbReference type="Pfam" id="PF20606">
    <property type="entry name" value="DUF6799"/>
    <property type="match status" value="1"/>
</dbReference>
<dbReference type="AlphaFoldDB" id="A0A7L5A169"/>
<proteinExistence type="predicted"/>
<dbReference type="InterPro" id="IPR046478">
    <property type="entry name" value="DUF6799"/>
</dbReference>